<proteinExistence type="predicted"/>
<accession>S5THW6</accession>
<protein>
    <submittedName>
        <fullName evidence="3">Immediately early 1</fullName>
    </submittedName>
    <submittedName>
        <fullName evidence="2">Trans-activating transcriptional regulatory protein</fullName>
    </submittedName>
</protein>
<organism evidence="2">
    <name type="scientific">Ectropis obliqua nucleopolyhedrovirus</name>
    <dbReference type="NCBI Taxonomy" id="59376"/>
    <lineage>
        <taxon>Viruses</taxon>
        <taxon>Viruses incertae sedis</taxon>
        <taxon>Naldaviricetes</taxon>
        <taxon>Lefavirales</taxon>
        <taxon>Baculoviridae</taxon>
        <taxon>Alphabaculovirus</taxon>
        <taxon>Alphabaculovirus ecobliquae</taxon>
    </lineage>
</organism>
<reference evidence="3" key="2">
    <citation type="submission" date="2021-06" db="EMBL/GenBank/DDBJ databases">
        <authorList>
            <person name="Xiao Q."/>
            <person name="Zhang X.X."/>
            <person name="Tang M.J."/>
        </authorList>
    </citation>
    <scope>NUCLEOTIDE SEQUENCE</scope>
    <source>
        <strain evidence="3">QF4</strain>
    </source>
</reference>
<evidence type="ECO:0000313" key="3">
    <source>
        <dbReference type="EMBL" id="QWV59592.1"/>
    </source>
</evidence>
<name>S5THW6_9ABAC</name>
<evidence type="ECO:0000256" key="1">
    <source>
        <dbReference type="SAM" id="MobiDB-lite"/>
    </source>
</evidence>
<reference evidence="2" key="1">
    <citation type="submission" date="2013-04" db="EMBL/GenBank/DDBJ databases">
        <authorList>
            <person name="Chen J."/>
            <person name="Hu Y."/>
            <person name="Yin Y."/>
            <person name="Wang B."/>
            <person name="Zhu Y."/>
        </authorList>
    </citation>
    <scope>NUCLEOTIDE SEQUENCE</scope>
    <source>
        <strain evidence="2">Unioasis 1</strain>
    </source>
</reference>
<dbReference type="EMBL" id="KC960018">
    <property type="protein sequence ID" value="AGS47873.1"/>
    <property type="molecule type" value="Genomic_DNA"/>
</dbReference>
<dbReference type="Pfam" id="PF03430">
    <property type="entry name" value="TATR"/>
    <property type="match status" value="1"/>
</dbReference>
<evidence type="ECO:0000313" key="2">
    <source>
        <dbReference type="EMBL" id="AGS47873.1"/>
    </source>
</evidence>
<gene>
    <name evidence="3" type="ORF">QF4000006</name>
    <name evidence="2" type="ORF">wdlz-06GM17</name>
</gene>
<sequence>MFQLVNQNVCVNNKMAHKAYLAKNNGGGVTPSQNVFQTHHHHYHHHNNNNTNNDDDENLTKSLQHIDNSSVDETYSTLNNLIETEQNYGNELQEFLYLPPPNQVISQGKQIKMKDPRPVSPALSTSSSSSKSSSSSSSNSSPDNTDNEEEYEVIESIVPKCESVEIVANNDYYGKQIQQSDEDNKKIDKNLDTFDKKNEMNDKIVLKKAKKRKMDDTDKTEKSSLMVMLKNTDLMSDKDKAPTKTDISIQNYKVSGDVVAKGNFVKKPRGRYKKSKIDVEIKMDKVAGNCVSTSISSAAITPPNDPIVFSLMNKHIVNIENGVENFDRLVVDESNDKRFADYMTSTSYYMFVVCKSKSGSDSKYRLFYANCVSSVTVEYAARYSKIDNLVMVVSYNRYRFMISYDLLKEMKIAVPVTEDFSKIDLNRKKNCHFNEVKDFEFYNLLTNTFHLDMIFVRANIFLMLSLMGERKGDMILKTINEMNENKLLYTLPVNFCRKEACVEDVVYDVSPYVENVIKHSLGMQFKKMTNNEFDDSNRENIVSSVVNNLKFWLREKTEKSSDIKNKNAFFTYKYGSIVRLLYDENEKNLNKMIKIKKDNNGNANLIESYLNLSGVNDSSDNCLLVTTKSDERITIIKQGVNYIWITSVIKDIIPLDIVDMYKKHRHHVFNLNKLNRKEINNKHNGMIKLIAFYTGQMLTMDEIVHIAQKYFECNYQCRNFDKI</sequence>
<dbReference type="InterPro" id="IPR005092">
    <property type="entry name" value="TATR"/>
</dbReference>
<feature type="compositionally biased region" description="Low complexity" evidence="1">
    <location>
        <begin position="124"/>
        <end position="141"/>
    </location>
</feature>
<feature type="region of interest" description="Disordered" evidence="1">
    <location>
        <begin position="107"/>
        <end position="150"/>
    </location>
</feature>
<dbReference type="EMBL" id="MZ394738">
    <property type="protein sequence ID" value="QWV59592.1"/>
    <property type="molecule type" value="Genomic_DNA"/>
</dbReference>